<dbReference type="EMBL" id="AP029263">
    <property type="protein sequence ID" value="BFF88893.1"/>
    <property type="molecule type" value="Genomic_DNA"/>
</dbReference>
<evidence type="ECO:0000256" key="1">
    <source>
        <dbReference type="SAM" id="MobiDB-lite"/>
    </source>
</evidence>
<reference evidence="2 3" key="1">
    <citation type="submission" date="2024-02" db="EMBL/GenBank/DDBJ databases">
        <title>A chromosome-level genome assembly of Drosophila madeirensis, a fruit fly species endemic to Madeira island.</title>
        <authorList>
            <person name="Tomihara K."/>
            <person name="Llopart A."/>
            <person name="Yamamoto D."/>
        </authorList>
    </citation>
    <scope>NUCLEOTIDE SEQUENCE [LARGE SCALE GENOMIC DNA]</scope>
    <source>
        <strain evidence="2 3">RF1</strain>
    </source>
</reference>
<organism evidence="2 3">
    <name type="scientific">Drosophila madeirensis</name>
    <name type="common">Fruit fly</name>
    <dbReference type="NCBI Taxonomy" id="30013"/>
    <lineage>
        <taxon>Eukaryota</taxon>
        <taxon>Metazoa</taxon>
        <taxon>Ecdysozoa</taxon>
        <taxon>Arthropoda</taxon>
        <taxon>Hexapoda</taxon>
        <taxon>Insecta</taxon>
        <taxon>Pterygota</taxon>
        <taxon>Neoptera</taxon>
        <taxon>Endopterygota</taxon>
        <taxon>Diptera</taxon>
        <taxon>Brachycera</taxon>
        <taxon>Muscomorpha</taxon>
        <taxon>Ephydroidea</taxon>
        <taxon>Drosophilidae</taxon>
        <taxon>Drosophila</taxon>
        <taxon>Sophophora</taxon>
    </lineage>
</organism>
<accession>A0AAU9EPQ5</accession>
<feature type="region of interest" description="Disordered" evidence="1">
    <location>
        <begin position="96"/>
        <end position="119"/>
    </location>
</feature>
<evidence type="ECO:0000313" key="3">
    <source>
        <dbReference type="Proteomes" id="UP001500889"/>
    </source>
</evidence>
<keyword evidence="3" id="KW-1185">Reference proteome</keyword>
<proteinExistence type="predicted"/>
<sequence length="119" mass="13478">MTASDVYMFPFANLRRKIHQLHLAGGRKKLLQMDVSPPRPYIRDACVSPQRLEIKQYNFETALKDYVLFHGLSTRTRTTPKCRTQTAITCTSSWTSANPKFGPVGQAGRAGLPRLQKQL</sequence>
<name>A0AAU9EPQ5_DROMD</name>
<gene>
    <name evidence="2" type="ORF">DMAD_07780</name>
</gene>
<protein>
    <submittedName>
        <fullName evidence="2">Nuclear pore membrane glycoprotein 210-like</fullName>
    </submittedName>
</protein>
<evidence type="ECO:0000313" key="2">
    <source>
        <dbReference type="EMBL" id="BFF88893.1"/>
    </source>
</evidence>
<dbReference type="Proteomes" id="UP001500889">
    <property type="component" value="Chromosome O"/>
</dbReference>
<dbReference type="AlphaFoldDB" id="A0AAU9EPQ5"/>